<evidence type="ECO:0000313" key="2">
    <source>
        <dbReference type="EMBL" id="KAG9252833.1"/>
    </source>
</evidence>
<name>A0A9P7ZIN1_9HYPO</name>
<keyword evidence="3" id="KW-1185">Reference proteome</keyword>
<reference evidence="2" key="1">
    <citation type="journal article" date="2021" name="IMA Fungus">
        <title>Genomic characterization of three marine fungi, including Emericellopsis atlantica sp. nov. with signatures of a generalist lifestyle and marine biomass degradation.</title>
        <authorList>
            <person name="Hagestad O.C."/>
            <person name="Hou L."/>
            <person name="Andersen J.H."/>
            <person name="Hansen E.H."/>
            <person name="Altermark B."/>
            <person name="Li C."/>
            <person name="Kuhnert E."/>
            <person name="Cox R.J."/>
            <person name="Crous P.W."/>
            <person name="Spatafora J.W."/>
            <person name="Lail K."/>
            <person name="Amirebrahimi M."/>
            <person name="Lipzen A."/>
            <person name="Pangilinan J."/>
            <person name="Andreopoulos W."/>
            <person name="Hayes R.D."/>
            <person name="Ng V."/>
            <person name="Grigoriev I.V."/>
            <person name="Jackson S.A."/>
            <person name="Sutton T.D.S."/>
            <person name="Dobson A.D.W."/>
            <person name="Rama T."/>
        </authorList>
    </citation>
    <scope>NUCLEOTIDE SEQUENCE</scope>
    <source>
        <strain evidence="2">TS7</strain>
    </source>
</reference>
<dbReference type="Proteomes" id="UP000887229">
    <property type="component" value="Unassembled WGS sequence"/>
</dbReference>
<feature type="region of interest" description="Disordered" evidence="1">
    <location>
        <begin position="31"/>
        <end position="193"/>
    </location>
</feature>
<evidence type="ECO:0000256" key="1">
    <source>
        <dbReference type="SAM" id="MobiDB-lite"/>
    </source>
</evidence>
<sequence length="193" mass="22349">MPAKQNNHDGPQTLLTLCSTIALGALIAKNLPPEKKSSSRRRSRFDYNSSSHRYQRSRPSRTASPARPRVPPLQDRPYREQRSYIHYPPQHPGDKGETLYIIDQRPLGSGWTGPEVTWEEEDEEEEERRRQQRQRGVPKTSGNGPNRDDKGTPIQGQTRNGAYQVRRYYRWNGEEAGPDEPRTTVEEGWPKWD</sequence>
<dbReference type="GeneID" id="70293229"/>
<protein>
    <submittedName>
        <fullName evidence="2">Uncharacterized protein</fullName>
    </submittedName>
</protein>
<dbReference type="RefSeq" id="XP_046116757.1">
    <property type="nucleotide sequence ID" value="XM_046262326.1"/>
</dbReference>
<accession>A0A9P7ZIN1</accession>
<feature type="compositionally biased region" description="Basic and acidic residues" evidence="1">
    <location>
        <begin position="179"/>
        <end position="193"/>
    </location>
</feature>
<proteinExistence type="predicted"/>
<feature type="compositionally biased region" description="Acidic residues" evidence="1">
    <location>
        <begin position="117"/>
        <end position="126"/>
    </location>
</feature>
<dbReference type="AlphaFoldDB" id="A0A9P7ZIN1"/>
<organism evidence="2 3">
    <name type="scientific">Emericellopsis atlantica</name>
    <dbReference type="NCBI Taxonomy" id="2614577"/>
    <lineage>
        <taxon>Eukaryota</taxon>
        <taxon>Fungi</taxon>
        <taxon>Dikarya</taxon>
        <taxon>Ascomycota</taxon>
        <taxon>Pezizomycotina</taxon>
        <taxon>Sordariomycetes</taxon>
        <taxon>Hypocreomycetidae</taxon>
        <taxon>Hypocreales</taxon>
        <taxon>Bionectriaceae</taxon>
        <taxon>Emericellopsis</taxon>
    </lineage>
</organism>
<evidence type="ECO:0000313" key="3">
    <source>
        <dbReference type="Proteomes" id="UP000887229"/>
    </source>
</evidence>
<comment type="caution">
    <text evidence="2">The sequence shown here is derived from an EMBL/GenBank/DDBJ whole genome shotgun (WGS) entry which is preliminary data.</text>
</comment>
<gene>
    <name evidence="2" type="ORF">F5Z01DRAFT_637998</name>
</gene>
<dbReference type="EMBL" id="MU251260">
    <property type="protein sequence ID" value="KAG9252833.1"/>
    <property type="molecule type" value="Genomic_DNA"/>
</dbReference>